<dbReference type="AlphaFoldDB" id="A0AAU9JAB3"/>
<protein>
    <submittedName>
        <fullName evidence="1">Uncharacterized protein</fullName>
    </submittedName>
</protein>
<sequence>MWWLDTFLKSKSALALHSVGRYHSLHSTSTNIDHVIFTSCSFSVHEIWICSGLENDALAPENKHNKISRRNIFLKYL</sequence>
<keyword evidence="2" id="KW-1185">Reference proteome</keyword>
<name>A0AAU9JAB3_9CILI</name>
<evidence type="ECO:0000313" key="1">
    <source>
        <dbReference type="EMBL" id="CAG9322166.1"/>
    </source>
</evidence>
<accession>A0AAU9JAB3</accession>
<proteinExistence type="predicted"/>
<evidence type="ECO:0000313" key="2">
    <source>
        <dbReference type="Proteomes" id="UP001162131"/>
    </source>
</evidence>
<organism evidence="1 2">
    <name type="scientific">Blepharisma stoltei</name>
    <dbReference type="NCBI Taxonomy" id="1481888"/>
    <lineage>
        <taxon>Eukaryota</taxon>
        <taxon>Sar</taxon>
        <taxon>Alveolata</taxon>
        <taxon>Ciliophora</taxon>
        <taxon>Postciliodesmatophora</taxon>
        <taxon>Heterotrichea</taxon>
        <taxon>Heterotrichida</taxon>
        <taxon>Blepharismidae</taxon>
        <taxon>Blepharisma</taxon>
    </lineage>
</organism>
<reference evidence="1" key="1">
    <citation type="submission" date="2021-09" db="EMBL/GenBank/DDBJ databases">
        <authorList>
            <consortium name="AG Swart"/>
            <person name="Singh M."/>
            <person name="Singh A."/>
            <person name="Seah K."/>
            <person name="Emmerich C."/>
        </authorList>
    </citation>
    <scope>NUCLEOTIDE SEQUENCE</scope>
    <source>
        <strain evidence="1">ATCC30299</strain>
    </source>
</reference>
<comment type="caution">
    <text evidence="1">The sequence shown here is derived from an EMBL/GenBank/DDBJ whole genome shotgun (WGS) entry which is preliminary data.</text>
</comment>
<dbReference type="Proteomes" id="UP001162131">
    <property type="component" value="Unassembled WGS sequence"/>
</dbReference>
<dbReference type="EMBL" id="CAJZBQ010000030">
    <property type="protein sequence ID" value="CAG9322166.1"/>
    <property type="molecule type" value="Genomic_DNA"/>
</dbReference>
<gene>
    <name evidence="1" type="ORF">BSTOLATCC_MIC30544</name>
</gene>